<dbReference type="GO" id="GO:0050660">
    <property type="term" value="F:flavin adenine dinucleotide binding"/>
    <property type="evidence" value="ECO:0007669"/>
    <property type="project" value="InterPro"/>
</dbReference>
<evidence type="ECO:0000256" key="2">
    <source>
        <dbReference type="ARBA" id="ARBA00022630"/>
    </source>
</evidence>
<evidence type="ECO:0000256" key="7">
    <source>
        <dbReference type="ARBA" id="ARBA00023002"/>
    </source>
</evidence>
<keyword evidence="6" id="KW-0694">RNA-binding</keyword>
<dbReference type="EC" id="1.3.1.-" evidence="8"/>
<dbReference type="InterPro" id="IPR013785">
    <property type="entry name" value="Aldolase_TIM"/>
</dbReference>
<evidence type="ECO:0000256" key="10">
    <source>
        <dbReference type="PIRSR" id="PIRSR006621-2"/>
    </source>
</evidence>
<proteinExistence type="inferred from homology"/>
<dbReference type="Pfam" id="PF01207">
    <property type="entry name" value="Dus"/>
    <property type="match status" value="1"/>
</dbReference>
<evidence type="ECO:0000313" key="13">
    <source>
        <dbReference type="Proteomes" id="UP000294380"/>
    </source>
</evidence>
<dbReference type="OrthoDB" id="9783413at2"/>
<feature type="binding site" evidence="10">
    <location>
        <position position="66"/>
    </location>
    <ligand>
        <name>FMN</name>
        <dbReference type="ChEBI" id="CHEBI:58210"/>
    </ligand>
</feature>
<sequence>MQKKYSNKFSVAPMLKYTDRHCLFFYRQLTKHTLLYTEMITTHEMLFNKKIFKKKQIKNINPLAIQLAGNNPIHFQECAKIAHLLGFSEINLNIGCPSQHAQNGNFGIFLMYKPKLVYQLIKSIYFTVSIPISVKIRIGTHKDSQYKFLKKFIQQVSKNKYCNKFIIHARIADLRITSPKKNRNIPELNYQYVYQIKKDFPNLIIILNGGIKSIQEIQQHLKHVDGIMIGREIYKNPFLLRQIDEKIFFKQKNIKIKQFFKKMSAYITKEQKKGTKIIHIIKHMLNIFYNQPYSKKWKLHIIQYIHHKKNIHHLFHSIYKIFNQELKIK</sequence>
<comment type="function">
    <text evidence="8">Catalyzes the synthesis of 5,6-dihydrouridine (D), a modified base found in the D-loop of most tRNAs, via the reduction of the C5-C6 double bond in target uridines.</text>
</comment>
<dbReference type="PANTHER" id="PTHR42907">
    <property type="entry name" value="FMN-LINKED OXIDOREDUCTASES SUPERFAMILY PROTEIN"/>
    <property type="match status" value="1"/>
</dbReference>
<comment type="similarity">
    <text evidence="8">Belongs to the dus family.</text>
</comment>
<dbReference type="AlphaFoldDB" id="A0A451D6C6"/>
<keyword evidence="1" id="KW-0820">tRNA-binding</keyword>
<dbReference type="GO" id="GO:0000049">
    <property type="term" value="F:tRNA binding"/>
    <property type="evidence" value="ECO:0007669"/>
    <property type="project" value="UniProtKB-KW"/>
</dbReference>
<dbReference type="Gene3D" id="3.20.20.70">
    <property type="entry name" value="Aldolase class I"/>
    <property type="match status" value="1"/>
</dbReference>
<dbReference type="CDD" id="cd02801">
    <property type="entry name" value="DUS_like_FMN"/>
    <property type="match status" value="1"/>
</dbReference>
<feature type="active site" description="Proton donor" evidence="9">
    <location>
        <position position="96"/>
    </location>
</feature>
<feature type="binding site" evidence="10">
    <location>
        <position position="168"/>
    </location>
    <ligand>
        <name>FMN</name>
        <dbReference type="ChEBI" id="CHEBI:58210"/>
    </ligand>
</feature>
<evidence type="ECO:0000256" key="5">
    <source>
        <dbReference type="ARBA" id="ARBA00022857"/>
    </source>
</evidence>
<keyword evidence="10" id="KW-0547">Nucleotide-binding</keyword>
<organism evidence="12 13">
    <name type="scientific">Buchnera aphidicola</name>
    <name type="common">Cinara kochiana kochiana</name>
    <dbReference type="NCBI Taxonomy" id="2518976"/>
    <lineage>
        <taxon>Bacteria</taxon>
        <taxon>Pseudomonadati</taxon>
        <taxon>Pseudomonadota</taxon>
        <taxon>Gammaproteobacteria</taxon>
        <taxon>Enterobacterales</taxon>
        <taxon>Erwiniaceae</taxon>
        <taxon>Buchnera</taxon>
    </lineage>
</organism>
<dbReference type="PANTHER" id="PTHR42907:SF1">
    <property type="entry name" value="FMN-LINKED OXIDOREDUCTASES SUPERFAMILY PROTEIN"/>
    <property type="match status" value="1"/>
</dbReference>
<feature type="binding site" evidence="10">
    <location>
        <position position="135"/>
    </location>
    <ligand>
        <name>FMN</name>
        <dbReference type="ChEBI" id="CHEBI:58210"/>
    </ligand>
</feature>
<keyword evidence="5" id="KW-0521">NADP</keyword>
<keyword evidence="7 8" id="KW-0560">Oxidoreductase</keyword>
<keyword evidence="2 8" id="KW-0285">Flavoprotein</keyword>
<name>A0A451D6C6_9GAMM</name>
<comment type="cofactor">
    <cofactor evidence="8 10">
        <name>FMN</name>
        <dbReference type="ChEBI" id="CHEBI:58210"/>
    </cofactor>
</comment>
<evidence type="ECO:0000256" key="3">
    <source>
        <dbReference type="ARBA" id="ARBA00022643"/>
    </source>
</evidence>
<evidence type="ECO:0000256" key="8">
    <source>
        <dbReference type="PIRNR" id="PIRNR006621"/>
    </source>
</evidence>
<dbReference type="NCBIfam" id="NF008774">
    <property type="entry name" value="PRK11815.1"/>
    <property type="match status" value="1"/>
</dbReference>
<gene>
    <name evidence="12" type="primary">dusA</name>
    <name evidence="12" type="ORF">BUCIKOCA2762_366</name>
</gene>
<protein>
    <recommendedName>
        <fullName evidence="8">tRNA-dihydrouridine synthase</fullName>
        <ecNumber evidence="8">1.3.1.-</ecNumber>
    </recommendedName>
</protein>
<dbReference type="InterPro" id="IPR004653">
    <property type="entry name" value="DusA"/>
</dbReference>
<keyword evidence="4 8" id="KW-0819">tRNA processing</keyword>
<keyword evidence="3 8" id="KW-0288">FMN</keyword>
<feature type="domain" description="DUS-like FMN-binding" evidence="11">
    <location>
        <begin position="11"/>
        <end position="310"/>
    </location>
</feature>
<evidence type="ECO:0000256" key="1">
    <source>
        <dbReference type="ARBA" id="ARBA00022555"/>
    </source>
</evidence>
<feature type="binding site" evidence="10">
    <location>
        <begin position="208"/>
        <end position="210"/>
    </location>
    <ligand>
        <name>FMN</name>
        <dbReference type="ChEBI" id="CHEBI:58210"/>
    </ligand>
</feature>
<dbReference type="Proteomes" id="UP000294380">
    <property type="component" value="Chromosome"/>
</dbReference>
<dbReference type="SUPFAM" id="SSF51395">
    <property type="entry name" value="FMN-linked oxidoreductases"/>
    <property type="match status" value="1"/>
</dbReference>
<dbReference type="GO" id="GO:0017150">
    <property type="term" value="F:tRNA dihydrouridine synthase activity"/>
    <property type="evidence" value="ECO:0007669"/>
    <property type="project" value="InterPro"/>
</dbReference>
<dbReference type="RefSeq" id="WP_154028861.1">
    <property type="nucleotide sequence ID" value="NZ_LR217707.1"/>
</dbReference>
<evidence type="ECO:0000259" key="11">
    <source>
        <dbReference type="Pfam" id="PF01207"/>
    </source>
</evidence>
<accession>A0A451D6C6</accession>
<evidence type="ECO:0000256" key="4">
    <source>
        <dbReference type="ARBA" id="ARBA00022694"/>
    </source>
</evidence>
<reference evidence="12 13" key="1">
    <citation type="submission" date="2019-02" db="EMBL/GenBank/DDBJ databases">
        <authorList>
            <person name="Manzano-Marin A."/>
            <person name="Manzano-Marin A."/>
        </authorList>
    </citation>
    <scope>NUCLEOTIDE SEQUENCE [LARGE SCALE GENOMIC DNA]</scope>
    <source>
        <strain evidence="12 13">BuCikochiana</strain>
    </source>
</reference>
<evidence type="ECO:0000256" key="6">
    <source>
        <dbReference type="ARBA" id="ARBA00022884"/>
    </source>
</evidence>
<dbReference type="InterPro" id="IPR001269">
    <property type="entry name" value="DUS_fam"/>
</dbReference>
<dbReference type="EMBL" id="LR217707">
    <property type="protein sequence ID" value="VFP81264.1"/>
    <property type="molecule type" value="Genomic_DNA"/>
</dbReference>
<dbReference type="PIRSF" id="PIRSF006621">
    <property type="entry name" value="Dus"/>
    <property type="match status" value="1"/>
</dbReference>
<dbReference type="InterPro" id="IPR035587">
    <property type="entry name" value="DUS-like_FMN-bd"/>
</dbReference>
<evidence type="ECO:0000313" key="12">
    <source>
        <dbReference type="EMBL" id="VFP81264.1"/>
    </source>
</evidence>
<dbReference type="Gene3D" id="1.20.120.1460">
    <property type="match status" value="1"/>
</dbReference>
<feature type="binding site" evidence="10">
    <location>
        <begin position="230"/>
        <end position="231"/>
    </location>
    <ligand>
        <name>FMN</name>
        <dbReference type="ChEBI" id="CHEBI:58210"/>
    </ligand>
</feature>
<evidence type="ECO:0000256" key="9">
    <source>
        <dbReference type="PIRSR" id="PIRSR006621-1"/>
    </source>
</evidence>